<dbReference type="Proteomes" id="UP000789524">
    <property type="component" value="Unassembled WGS sequence"/>
</dbReference>
<organism evidence="1 2">
    <name type="scientific">Danaus chrysippus</name>
    <name type="common">African queen</name>
    <dbReference type="NCBI Taxonomy" id="151541"/>
    <lineage>
        <taxon>Eukaryota</taxon>
        <taxon>Metazoa</taxon>
        <taxon>Ecdysozoa</taxon>
        <taxon>Arthropoda</taxon>
        <taxon>Hexapoda</taxon>
        <taxon>Insecta</taxon>
        <taxon>Pterygota</taxon>
        <taxon>Neoptera</taxon>
        <taxon>Endopterygota</taxon>
        <taxon>Lepidoptera</taxon>
        <taxon>Glossata</taxon>
        <taxon>Ditrysia</taxon>
        <taxon>Papilionoidea</taxon>
        <taxon>Nymphalidae</taxon>
        <taxon>Danainae</taxon>
        <taxon>Danaini</taxon>
        <taxon>Danaina</taxon>
        <taxon>Danaus</taxon>
        <taxon>Anosia</taxon>
    </lineage>
</organism>
<comment type="caution">
    <text evidence="1">The sequence shown here is derived from an EMBL/GenBank/DDBJ whole genome shotgun (WGS) entry which is preliminary data.</text>
</comment>
<keyword evidence="2" id="KW-1185">Reference proteome</keyword>
<proteinExistence type="predicted"/>
<name>A0A8J2R1A4_9NEOP</name>
<evidence type="ECO:0000313" key="2">
    <source>
        <dbReference type="Proteomes" id="UP000789524"/>
    </source>
</evidence>
<evidence type="ECO:0000313" key="1">
    <source>
        <dbReference type="EMBL" id="CAG9577584.1"/>
    </source>
</evidence>
<accession>A0A8J2R1A4</accession>
<sequence>MSDKGYGDCSNRNVVKNPLLSTAVTGLSVEDLTHNAVLLPAVPSQELITRQVFSVSVCLCEASHVFFVQVV</sequence>
<protein>
    <submittedName>
        <fullName evidence="1">(African queen) hypothetical protein</fullName>
    </submittedName>
</protein>
<gene>
    <name evidence="1" type="ORF">DCHRY22_LOCUS12400</name>
</gene>
<dbReference type="OrthoDB" id="8043173at2759"/>
<dbReference type="AlphaFoldDB" id="A0A8J2R1A4"/>
<dbReference type="EMBL" id="CAKASE010000076">
    <property type="protein sequence ID" value="CAG9577584.1"/>
    <property type="molecule type" value="Genomic_DNA"/>
</dbReference>
<reference evidence="1" key="1">
    <citation type="submission" date="2021-09" db="EMBL/GenBank/DDBJ databases">
        <authorList>
            <person name="Martin H S."/>
        </authorList>
    </citation>
    <scope>NUCLEOTIDE SEQUENCE</scope>
</reference>